<evidence type="ECO:0000259" key="5">
    <source>
        <dbReference type="Pfam" id="PF01258"/>
    </source>
</evidence>
<keyword evidence="1" id="KW-0479">Metal-binding</keyword>
<proteinExistence type="predicted"/>
<comment type="caution">
    <text evidence="6">The sequence shown here is derived from an EMBL/GenBank/DDBJ whole genome shotgun (WGS) entry which is preliminary data.</text>
</comment>
<dbReference type="PANTHER" id="PTHR33823:SF5">
    <property type="entry name" value="DNAK SUPPRESSOR PROTEIN"/>
    <property type="match status" value="1"/>
</dbReference>
<dbReference type="Pfam" id="PF01258">
    <property type="entry name" value="zf-dskA_traR"/>
    <property type="match status" value="1"/>
</dbReference>
<evidence type="ECO:0000256" key="2">
    <source>
        <dbReference type="ARBA" id="ARBA00022771"/>
    </source>
</evidence>
<reference evidence="6 7" key="1">
    <citation type="submission" date="2020-10" db="EMBL/GenBank/DDBJ databases">
        <title>Bacillus sp. HD4P25, an endophyte from a halophyte.</title>
        <authorList>
            <person name="Sun J.-Q."/>
        </authorList>
    </citation>
    <scope>NUCLEOTIDE SEQUENCE [LARGE SCALE GENOMIC DNA]</scope>
    <source>
        <strain evidence="6 7">YIM 93174</strain>
    </source>
</reference>
<keyword evidence="7" id="KW-1185">Reference proteome</keyword>
<dbReference type="PROSITE" id="PS51128">
    <property type="entry name" value="ZF_DKSA_2"/>
    <property type="match status" value="1"/>
</dbReference>
<feature type="domain" description="Zinc finger DksA/TraR C4-type" evidence="5">
    <location>
        <begin position="70"/>
        <end position="94"/>
    </location>
</feature>
<dbReference type="EMBL" id="JADCLJ010000020">
    <property type="protein sequence ID" value="MBE4908800.1"/>
    <property type="molecule type" value="Genomic_DNA"/>
</dbReference>
<dbReference type="Gene3D" id="1.20.120.910">
    <property type="entry name" value="DksA, coiled-coil domain"/>
    <property type="match status" value="1"/>
</dbReference>
<gene>
    <name evidence="6" type="ORF">IMZ08_12100</name>
</gene>
<evidence type="ECO:0000256" key="4">
    <source>
        <dbReference type="PROSITE-ProRule" id="PRU00510"/>
    </source>
</evidence>
<organism evidence="6 7">
    <name type="scientific">Litchfieldia luteola</name>
    <dbReference type="NCBI Taxonomy" id="682179"/>
    <lineage>
        <taxon>Bacteria</taxon>
        <taxon>Bacillati</taxon>
        <taxon>Bacillota</taxon>
        <taxon>Bacilli</taxon>
        <taxon>Bacillales</taxon>
        <taxon>Bacillaceae</taxon>
        <taxon>Litchfieldia</taxon>
    </lineage>
</organism>
<dbReference type="PANTHER" id="PTHR33823">
    <property type="entry name" value="RNA POLYMERASE-BINDING TRANSCRIPTION FACTOR DKSA-RELATED"/>
    <property type="match status" value="1"/>
</dbReference>
<dbReference type="Proteomes" id="UP001516662">
    <property type="component" value="Unassembled WGS sequence"/>
</dbReference>
<protein>
    <submittedName>
        <fullName evidence="6">TraR/DksA C4-type zinc finger protein</fullName>
    </submittedName>
</protein>
<evidence type="ECO:0000313" key="6">
    <source>
        <dbReference type="EMBL" id="MBE4908800.1"/>
    </source>
</evidence>
<feature type="zinc finger region" description="dksA C4-type" evidence="4">
    <location>
        <begin position="75"/>
        <end position="99"/>
    </location>
</feature>
<keyword evidence="3" id="KW-0862">Zinc</keyword>
<evidence type="ECO:0000313" key="7">
    <source>
        <dbReference type="Proteomes" id="UP001516662"/>
    </source>
</evidence>
<dbReference type="RefSeq" id="WP_193536790.1">
    <property type="nucleotide sequence ID" value="NZ_JADCLJ010000020.1"/>
</dbReference>
<accession>A0ABR9QJX2</accession>
<name>A0ABR9QJX2_9BACI</name>
<evidence type="ECO:0000256" key="3">
    <source>
        <dbReference type="ARBA" id="ARBA00022833"/>
    </source>
</evidence>
<evidence type="ECO:0000256" key="1">
    <source>
        <dbReference type="ARBA" id="ARBA00022723"/>
    </source>
</evidence>
<keyword evidence="2" id="KW-0863">Zinc-finger</keyword>
<sequence length="120" mass="14052">MNGQYAEIKAELLMMKDELQTRLFSHSAYYEMSAELGYEGDNSEKEKIILHHVKEDLQDVQLALWKIENGKYGVCEETGEEIPLEKLNVLPTARTIYDFAYSYFYQKTAYPQTYNPQLTH</sequence>
<dbReference type="InterPro" id="IPR000962">
    <property type="entry name" value="Znf_DskA_TraR"/>
</dbReference>